<keyword evidence="4 5" id="KW-0472">Membrane</keyword>
<evidence type="ECO:0000256" key="2">
    <source>
        <dbReference type="ARBA" id="ARBA00022692"/>
    </source>
</evidence>
<dbReference type="EMBL" id="FNBP01000002">
    <property type="protein sequence ID" value="SDF45096.1"/>
    <property type="molecule type" value="Genomic_DNA"/>
</dbReference>
<dbReference type="GO" id="GO:0012505">
    <property type="term" value="C:endomembrane system"/>
    <property type="evidence" value="ECO:0007669"/>
    <property type="project" value="UniProtKB-SubCell"/>
</dbReference>
<dbReference type="Pfam" id="PF05090">
    <property type="entry name" value="HTTM"/>
    <property type="match status" value="1"/>
</dbReference>
<dbReference type="STRING" id="218672.SAMN04489759_102223"/>
<accession>A0A1G7L6U3</accession>
<evidence type="ECO:0000259" key="6">
    <source>
        <dbReference type="SMART" id="SM00752"/>
    </source>
</evidence>
<dbReference type="OrthoDB" id="5422338at2"/>
<evidence type="ECO:0000256" key="4">
    <source>
        <dbReference type="ARBA" id="ARBA00023136"/>
    </source>
</evidence>
<feature type="transmembrane region" description="Helical" evidence="5">
    <location>
        <begin position="39"/>
        <end position="59"/>
    </location>
</feature>
<gene>
    <name evidence="7" type="ORF">SAMN04489759_102223</name>
</gene>
<keyword evidence="2 5" id="KW-0812">Transmembrane</keyword>
<feature type="transmembrane region" description="Helical" evidence="5">
    <location>
        <begin position="184"/>
        <end position="204"/>
    </location>
</feature>
<keyword evidence="8" id="KW-1185">Reference proteome</keyword>
<evidence type="ECO:0000256" key="3">
    <source>
        <dbReference type="ARBA" id="ARBA00022989"/>
    </source>
</evidence>
<protein>
    <submittedName>
        <fullName evidence="7">Vitamin K-dependent gamma-carboxylase</fullName>
    </submittedName>
</protein>
<proteinExistence type="predicted"/>
<name>A0A1G7L6U3_9RHOB</name>
<evidence type="ECO:0000256" key="1">
    <source>
        <dbReference type="ARBA" id="ARBA00004127"/>
    </source>
</evidence>
<dbReference type="InterPro" id="IPR053934">
    <property type="entry name" value="HTTM_dom"/>
</dbReference>
<reference evidence="8" key="1">
    <citation type="submission" date="2016-10" db="EMBL/GenBank/DDBJ databases">
        <authorList>
            <person name="Varghese N."/>
            <person name="Submissions S."/>
        </authorList>
    </citation>
    <scope>NUCLEOTIDE SEQUENCE [LARGE SCALE GENOMIC DNA]</scope>
    <source>
        <strain evidence="8">DSM 16477</strain>
    </source>
</reference>
<feature type="domain" description="HTTM-like" evidence="6">
    <location>
        <begin position="1"/>
        <end position="223"/>
    </location>
</feature>
<organism evidence="7 8">
    <name type="scientific">Sulfitobacter delicatus</name>
    <dbReference type="NCBI Taxonomy" id="218672"/>
    <lineage>
        <taxon>Bacteria</taxon>
        <taxon>Pseudomonadati</taxon>
        <taxon>Pseudomonadota</taxon>
        <taxon>Alphaproteobacteria</taxon>
        <taxon>Rhodobacterales</taxon>
        <taxon>Roseobacteraceae</taxon>
        <taxon>Sulfitobacter</taxon>
    </lineage>
</organism>
<dbReference type="InterPro" id="IPR011020">
    <property type="entry name" value="HTTM-like"/>
</dbReference>
<evidence type="ECO:0000313" key="8">
    <source>
        <dbReference type="Proteomes" id="UP000199399"/>
    </source>
</evidence>
<keyword evidence="3 5" id="KW-1133">Transmembrane helix</keyword>
<comment type="subcellular location">
    <subcellularLocation>
        <location evidence="1">Endomembrane system</location>
        <topology evidence="1">Multi-pass membrane protein</topology>
    </subcellularLocation>
</comment>
<dbReference type="RefSeq" id="WP_093739571.1">
    <property type="nucleotide sequence ID" value="NZ_FNBP01000002.1"/>
</dbReference>
<dbReference type="AlphaFoldDB" id="A0A1G7L6U3"/>
<evidence type="ECO:0000256" key="5">
    <source>
        <dbReference type="SAM" id="Phobius"/>
    </source>
</evidence>
<dbReference type="Proteomes" id="UP000199399">
    <property type="component" value="Unassembled WGS sequence"/>
</dbReference>
<sequence length="227" mass="24914">MSLETALRATEVLLALVFLQQSAEHIFHRRGEALLFAPRAALSLLLLSGIAPLPVLLALSAHSLLVLHRFSGPYNGGSDRMGLLTLYCLTLAQTLPPGSAREGAFGYLAVQVLLSYFISGQVKVINPDWRSGRALQDVFAFSAYPVSEDLRSLAARPRLLWLMSWSVMLFELAFPVALFHPTALIAALAVAALFHLANACLFGLNRFVWAWLAAYPSILWLQDRLLG</sequence>
<evidence type="ECO:0000313" key="7">
    <source>
        <dbReference type="EMBL" id="SDF45096.1"/>
    </source>
</evidence>
<feature type="transmembrane region" description="Helical" evidence="5">
    <location>
        <begin position="159"/>
        <end position="178"/>
    </location>
</feature>
<dbReference type="SMART" id="SM00752">
    <property type="entry name" value="HTTM"/>
    <property type="match status" value="1"/>
</dbReference>